<protein>
    <submittedName>
        <fullName evidence="1">Uncharacterized protein</fullName>
    </submittedName>
</protein>
<evidence type="ECO:0000313" key="1">
    <source>
        <dbReference type="EMBL" id="KAJ8669920.1"/>
    </source>
</evidence>
<dbReference type="EMBL" id="CM056743">
    <property type="protein sequence ID" value="KAJ8669920.1"/>
    <property type="molecule type" value="Genomic_DNA"/>
</dbReference>
<evidence type="ECO:0000313" key="2">
    <source>
        <dbReference type="Proteomes" id="UP001239111"/>
    </source>
</evidence>
<name>A0ACC2NFI7_9HYME</name>
<organism evidence="1 2">
    <name type="scientific">Eretmocerus hayati</name>
    <dbReference type="NCBI Taxonomy" id="131215"/>
    <lineage>
        <taxon>Eukaryota</taxon>
        <taxon>Metazoa</taxon>
        <taxon>Ecdysozoa</taxon>
        <taxon>Arthropoda</taxon>
        <taxon>Hexapoda</taxon>
        <taxon>Insecta</taxon>
        <taxon>Pterygota</taxon>
        <taxon>Neoptera</taxon>
        <taxon>Endopterygota</taxon>
        <taxon>Hymenoptera</taxon>
        <taxon>Apocrita</taxon>
        <taxon>Proctotrupomorpha</taxon>
        <taxon>Chalcidoidea</taxon>
        <taxon>Aphelinidae</taxon>
        <taxon>Aphelininae</taxon>
        <taxon>Eretmocerus</taxon>
    </lineage>
</organism>
<reference evidence="1" key="1">
    <citation type="submission" date="2023-04" db="EMBL/GenBank/DDBJ databases">
        <title>A chromosome-level genome assembly of the parasitoid wasp Eretmocerus hayati.</title>
        <authorList>
            <person name="Zhong Y."/>
            <person name="Liu S."/>
            <person name="Liu Y."/>
        </authorList>
    </citation>
    <scope>NUCLEOTIDE SEQUENCE</scope>
    <source>
        <strain evidence="1">ZJU_SS_LIU_2023</strain>
    </source>
</reference>
<gene>
    <name evidence="1" type="ORF">QAD02_001179</name>
</gene>
<comment type="caution">
    <text evidence="1">The sequence shown here is derived from an EMBL/GenBank/DDBJ whole genome shotgun (WGS) entry which is preliminary data.</text>
</comment>
<keyword evidence="2" id="KW-1185">Reference proteome</keyword>
<sequence>MKSKMTPLKLHSLLSLLLFFCWSPTIDALCGSLRPIDNVTTMQCSDLEDVKYIEVYHLDELQTPSTSETLEPGNFKNLTSLQHLDLSGGKIKTIKSGSFSELTLLQTLNLEDNHLNNLESGAFDGLKHLHRLKLRNNAIGQLPSALMTLKELKELDLSGNPLNCNCASLNMRDKLVSKGVKITKETLCSEPSSSKHAPIMKPDTEKTCAFESQDTEMQADEPEGEKVEESTDSGVASSDTKEDVKEDATPTDSPVVPKEEDTPTVAPEVKSEPVETIPSSTESIPTETASSEAPSSSTTKNSVNASPNADEDVKQETTQLSVDSIPKSSEPEKPENVEESKKPEQTDDVTNPDTVTKLDSTSEIPVKQSPDIFHSPAVLKEASGEVDNIEGSGTGSEGSGLFSNPPPIDFETISQVEPETTVTSVETTTKEAPPLWGFGAVLRNILPFGGSETTTLAPSSTEKSIADTLAEEGLIPGLKTDSTPSKTESPPADSPTLKSEVKEDSDGEKDNNSADSAFSLQSKQSTASYIVLAILLAILGILIITAAFKGNFCRRKKNTRDVEKGRELKDMQKSLLDQNASQPKIKPSNGNMMENVPLMHGSVPPEEPKGNQRSYDITASVVTNGNGRSNGKPSRNLPGQEIAPPLNGLNPPMDAIDGPTTMDEDSNEILHNGDYDGRSSPNAQRVKITMQNIPDSLPRTPILITRLQDCENLVKTP</sequence>
<dbReference type="Proteomes" id="UP001239111">
    <property type="component" value="Chromosome 3"/>
</dbReference>
<proteinExistence type="predicted"/>
<accession>A0ACC2NFI7</accession>